<dbReference type="Gramene" id="OE9D001166T1">
    <property type="protein sequence ID" value="OE9D001166C1"/>
    <property type="gene ID" value="OE9D001166"/>
</dbReference>
<evidence type="ECO:0000256" key="3">
    <source>
        <dbReference type="SAM" id="SignalP"/>
    </source>
</evidence>
<organism evidence="5 6">
    <name type="scientific">Olea europaea subsp. europaea</name>
    <dbReference type="NCBI Taxonomy" id="158383"/>
    <lineage>
        <taxon>Eukaryota</taxon>
        <taxon>Viridiplantae</taxon>
        <taxon>Streptophyta</taxon>
        <taxon>Embryophyta</taxon>
        <taxon>Tracheophyta</taxon>
        <taxon>Spermatophyta</taxon>
        <taxon>Magnoliopsida</taxon>
        <taxon>eudicotyledons</taxon>
        <taxon>Gunneridae</taxon>
        <taxon>Pentapetalae</taxon>
        <taxon>asterids</taxon>
        <taxon>lamiids</taxon>
        <taxon>Lamiales</taxon>
        <taxon>Oleaceae</taxon>
        <taxon>Oleeae</taxon>
        <taxon>Olea</taxon>
    </lineage>
</organism>
<dbReference type="InterPro" id="IPR000858">
    <property type="entry name" value="S_locus_glycoprot_dom"/>
</dbReference>
<dbReference type="PANTHER" id="PTHR32444:SF185">
    <property type="entry name" value="RECEPTOR-LIKE SERINE_THREONINE-PROTEIN KINASE"/>
    <property type="match status" value="1"/>
</dbReference>
<gene>
    <name evidence="5" type="ORF">OLEA9_D001166</name>
</gene>
<comment type="caution">
    <text evidence="5">The sequence shown here is derived from an EMBL/GenBank/DDBJ whole genome shotgun (WGS) entry which is preliminary data.</text>
</comment>
<evidence type="ECO:0000256" key="1">
    <source>
        <dbReference type="ARBA" id="ARBA00022729"/>
    </source>
</evidence>
<name>A0A8S0SMQ1_OLEEU</name>
<feature type="chain" id="PRO_5035768453" evidence="3">
    <location>
        <begin position="20"/>
        <end position="100"/>
    </location>
</feature>
<keyword evidence="1 3" id="KW-0732">Signal</keyword>
<proteinExistence type="predicted"/>
<evidence type="ECO:0000259" key="4">
    <source>
        <dbReference type="Pfam" id="PF00954"/>
    </source>
</evidence>
<evidence type="ECO:0000256" key="2">
    <source>
        <dbReference type="ARBA" id="ARBA00023157"/>
    </source>
</evidence>
<keyword evidence="6" id="KW-1185">Reference proteome</keyword>
<dbReference type="EMBL" id="CACTIH010005456">
    <property type="protein sequence ID" value="CAA2993792.1"/>
    <property type="molecule type" value="Genomic_DNA"/>
</dbReference>
<feature type="domain" description="S-locus glycoprotein" evidence="4">
    <location>
        <begin position="10"/>
        <end position="70"/>
    </location>
</feature>
<reference evidence="5 6" key="1">
    <citation type="submission" date="2019-12" db="EMBL/GenBank/DDBJ databases">
        <authorList>
            <person name="Alioto T."/>
            <person name="Alioto T."/>
            <person name="Gomez Garrido J."/>
        </authorList>
    </citation>
    <scope>NUCLEOTIDE SEQUENCE [LARGE SCALE GENOMIC DNA]</scope>
</reference>
<dbReference type="GO" id="GO:0048544">
    <property type="term" value="P:recognition of pollen"/>
    <property type="evidence" value="ECO:0007669"/>
    <property type="project" value="InterPro"/>
</dbReference>
<keyword evidence="2" id="KW-1015">Disulfide bond</keyword>
<feature type="signal peptide" evidence="3">
    <location>
        <begin position="1"/>
        <end position="19"/>
    </location>
</feature>
<accession>A0A8S0SMQ1</accession>
<protein>
    <submittedName>
        <fullName evidence="5">G-type lectin S-receptor-like serine threonine-kinase At4g27290 isoform X1</fullName>
    </submittedName>
</protein>
<sequence>MRFILPSSLLFVVTQSGLTQYVTWRNHSREWSLMVILNRLYCDRYGMCGPYGNCYADDANCRCLKGFTPRLPQHWKRVDWGGGCRRKYDLNCSGKDGFVK</sequence>
<dbReference type="Pfam" id="PF00954">
    <property type="entry name" value="S_locus_glycop"/>
    <property type="match status" value="1"/>
</dbReference>
<dbReference type="PANTHER" id="PTHR32444">
    <property type="entry name" value="BULB-TYPE LECTIN DOMAIN-CONTAINING PROTEIN"/>
    <property type="match status" value="1"/>
</dbReference>
<evidence type="ECO:0000313" key="6">
    <source>
        <dbReference type="Proteomes" id="UP000594638"/>
    </source>
</evidence>
<dbReference type="AlphaFoldDB" id="A0A8S0SMQ1"/>
<dbReference type="Proteomes" id="UP000594638">
    <property type="component" value="Unassembled WGS sequence"/>
</dbReference>
<feature type="non-terminal residue" evidence="5">
    <location>
        <position position="100"/>
    </location>
</feature>
<evidence type="ECO:0000313" key="5">
    <source>
        <dbReference type="EMBL" id="CAA2993792.1"/>
    </source>
</evidence>